<gene>
    <name evidence="1" type="ORF">FHS72_002665</name>
</gene>
<dbReference type="AlphaFoldDB" id="A0A7W9BN09"/>
<reference evidence="1 2" key="1">
    <citation type="submission" date="2020-08" db="EMBL/GenBank/DDBJ databases">
        <title>Genomic Encyclopedia of Type Strains, Phase IV (KMG-IV): sequencing the most valuable type-strain genomes for metagenomic binning, comparative biology and taxonomic classification.</title>
        <authorList>
            <person name="Goeker M."/>
        </authorList>
    </citation>
    <scope>NUCLEOTIDE SEQUENCE [LARGE SCALE GENOMIC DNA]</scope>
    <source>
        <strain evidence="1 2">DSM 101064</strain>
    </source>
</reference>
<proteinExistence type="predicted"/>
<name>A0A7W9BN09_9RHOB</name>
<accession>A0A7W9BN09</accession>
<dbReference type="EMBL" id="JACIJM010000007">
    <property type="protein sequence ID" value="MBB5723029.1"/>
    <property type="molecule type" value="Genomic_DNA"/>
</dbReference>
<keyword evidence="2" id="KW-1185">Reference proteome</keyword>
<organism evidence="1 2">
    <name type="scientific">Yoonia ponticola</name>
    <dbReference type="NCBI Taxonomy" id="1524255"/>
    <lineage>
        <taxon>Bacteria</taxon>
        <taxon>Pseudomonadati</taxon>
        <taxon>Pseudomonadota</taxon>
        <taxon>Alphaproteobacteria</taxon>
        <taxon>Rhodobacterales</taxon>
        <taxon>Paracoccaceae</taxon>
        <taxon>Yoonia</taxon>
    </lineage>
</organism>
<dbReference type="Proteomes" id="UP000535415">
    <property type="component" value="Unassembled WGS sequence"/>
</dbReference>
<dbReference type="RefSeq" id="WP_183529858.1">
    <property type="nucleotide sequence ID" value="NZ_JACIJM010000007.1"/>
</dbReference>
<evidence type="ECO:0000313" key="1">
    <source>
        <dbReference type="EMBL" id="MBB5723029.1"/>
    </source>
</evidence>
<evidence type="ECO:0000313" key="2">
    <source>
        <dbReference type="Proteomes" id="UP000535415"/>
    </source>
</evidence>
<comment type="caution">
    <text evidence="1">The sequence shown here is derived from an EMBL/GenBank/DDBJ whole genome shotgun (WGS) entry which is preliminary data.</text>
</comment>
<sequence>MTDFTLVKNRLSAGVWDGTLTGPVDASPVLVMRHNDEIVPGLAIEKLAEGRWFVQAPVPVDLINDDVQTFVIVDESTNAILNSFTVFAGDQMSDEMQVELDLLRAELDILKRAFRKHCIETA</sequence>
<protein>
    <submittedName>
        <fullName evidence="1">Uncharacterized protein</fullName>
    </submittedName>
</protein>